<dbReference type="InterPro" id="IPR050250">
    <property type="entry name" value="Macrolide_Exporter_MacB"/>
</dbReference>
<dbReference type="EMBL" id="QXXA01000005">
    <property type="protein sequence ID" value="NBI06079.1"/>
    <property type="molecule type" value="Genomic_DNA"/>
</dbReference>
<proteinExistence type="inferred from homology"/>
<feature type="transmembrane region" description="Helical" evidence="7">
    <location>
        <begin position="291"/>
        <end position="320"/>
    </location>
</feature>
<feature type="transmembrane region" description="Helical" evidence="7">
    <location>
        <begin position="20"/>
        <end position="41"/>
    </location>
</feature>
<keyword evidence="3 7" id="KW-0812">Transmembrane</keyword>
<feature type="transmembrane region" description="Helical" evidence="7">
    <location>
        <begin position="234"/>
        <end position="256"/>
    </location>
</feature>
<evidence type="ECO:0000256" key="5">
    <source>
        <dbReference type="ARBA" id="ARBA00023136"/>
    </source>
</evidence>
<name>A0A845QWB6_9CLOT</name>
<dbReference type="InterPro" id="IPR003838">
    <property type="entry name" value="ABC3_permease_C"/>
</dbReference>
<evidence type="ECO:0000256" key="7">
    <source>
        <dbReference type="SAM" id="Phobius"/>
    </source>
</evidence>
<feature type="domain" description="MacB-like periplasmic core" evidence="9">
    <location>
        <begin position="21"/>
        <end position="209"/>
    </location>
</feature>
<evidence type="ECO:0000256" key="6">
    <source>
        <dbReference type="ARBA" id="ARBA00038076"/>
    </source>
</evidence>
<reference evidence="10 11" key="1">
    <citation type="submission" date="2018-08" db="EMBL/GenBank/DDBJ databases">
        <title>Murine metabolic-syndrome-specific gut microbial biobank.</title>
        <authorList>
            <person name="Liu C."/>
        </authorList>
    </citation>
    <scope>NUCLEOTIDE SEQUENCE [LARGE SCALE GENOMIC DNA]</scope>
    <source>
        <strain evidence="10 11">583</strain>
    </source>
</reference>
<evidence type="ECO:0000256" key="2">
    <source>
        <dbReference type="ARBA" id="ARBA00022475"/>
    </source>
</evidence>
<keyword evidence="11" id="KW-1185">Reference proteome</keyword>
<feature type="domain" description="ABC3 transporter permease C-terminal" evidence="8">
    <location>
        <begin position="242"/>
        <end position="364"/>
    </location>
</feature>
<feature type="transmembrane region" description="Helical" evidence="7">
    <location>
        <begin position="412"/>
        <end position="433"/>
    </location>
</feature>
<comment type="similarity">
    <text evidence="6">Belongs to the ABC-4 integral membrane protein family.</text>
</comment>
<comment type="subcellular location">
    <subcellularLocation>
        <location evidence="1">Cell membrane</location>
        <topology evidence="1">Multi-pass membrane protein</topology>
    </subcellularLocation>
</comment>
<feature type="domain" description="ABC3 transporter permease C-terminal" evidence="8">
    <location>
        <begin position="719"/>
        <end position="835"/>
    </location>
</feature>
<keyword evidence="4 7" id="KW-1133">Transmembrane helix</keyword>
<dbReference type="Pfam" id="PF12704">
    <property type="entry name" value="MacB_PCD"/>
    <property type="match status" value="1"/>
</dbReference>
<feature type="transmembrane region" description="Helical" evidence="7">
    <location>
        <begin position="809"/>
        <end position="828"/>
    </location>
</feature>
<dbReference type="GO" id="GO:0022857">
    <property type="term" value="F:transmembrane transporter activity"/>
    <property type="evidence" value="ECO:0007669"/>
    <property type="project" value="TreeGrafter"/>
</dbReference>
<organism evidence="10 11">
    <name type="scientific">Senegalia massiliensis</name>
    <dbReference type="NCBI Taxonomy" id="1720316"/>
    <lineage>
        <taxon>Bacteria</taxon>
        <taxon>Bacillati</taxon>
        <taxon>Bacillota</taxon>
        <taxon>Clostridia</taxon>
        <taxon>Eubacteriales</taxon>
        <taxon>Clostridiaceae</taxon>
        <taxon>Senegalia</taxon>
    </lineage>
</organism>
<gene>
    <name evidence="10" type="ORF">D3Z33_04290</name>
</gene>
<dbReference type="AlphaFoldDB" id="A0A845QWB6"/>
<feature type="transmembrane region" description="Helical" evidence="7">
    <location>
        <begin position="714"/>
        <end position="741"/>
    </location>
</feature>
<dbReference type="InterPro" id="IPR025857">
    <property type="entry name" value="MacB_PCD"/>
</dbReference>
<keyword evidence="2" id="KW-1003">Cell membrane</keyword>
<evidence type="ECO:0000313" key="10">
    <source>
        <dbReference type="EMBL" id="NBI06079.1"/>
    </source>
</evidence>
<dbReference type="GO" id="GO:0005886">
    <property type="term" value="C:plasma membrane"/>
    <property type="evidence" value="ECO:0007669"/>
    <property type="project" value="UniProtKB-SubCell"/>
</dbReference>
<dbReference type="Pfam" id="PF02687">
    <property type="entry name" value="FtsX"/>
    <property type="match status" value="2"/>
</dbReference>
<evidence type="ECO:0000256" key="1">
    <source>
        <dbReference type="ARBA" id="ARBA00004651"/>
    </source>
</evidence>
<evidence type="ECO:0000259" key="9">
    <source>
        <dbReference type="Pfam" id="PF12704"/>
    </source>
</evidence>
<dbReference type="RefSeq" id="WP_160196573.1">
    <property type="nucleotide sequence ID" value="NZ_QXXA01000005.1"/>
</dbReference>
<evidence type="ECO:0000313" key="11">
    <source>
        <dbReference type="Proteomes" id="UP000467132"/>
    </source>
</evidence>
<dbReference type="Proteomes" id="UP000467132">
    <property type="component" value="Unassembled WGS sequence"/>
</dbReference>
<evidence type="ECO:0000259" key="8">
    <source>
        <dbReference type="Pfam" id="PF02687"/>
    </source>
</evidence>
<dbReference type="OrthoDB" id="9793166at2"/>
<accession>A0A845QWB6</accession>
<evidence type="ECO:0000256" key="3">
    <source>
        <dbReference type="ARBA" id="ARBA00022692"/>
    </source>
</evidence>
<sequence length="844" mass="94034">MITNYKGITKRYLKSNKKRAILTIVGIILSVSLISSIGLFFKGLQESQVEVAKSTQGSAHLLYENPDNEDIDKIENNPKVGRSGLYTVESEFMIDEKINIMKLLVTDEALELLPTKIEKGSYPEKENEVALEGWLLKYIEPDADIGGIIDINGESYRLVGILEDSVYNQMNLNSSIYTTGDISNQSEKVLLVEISEKANLKKAVDELSSLAPMKVEKNNYLLSLQGAGDVNDLLGLYIALAVIIGIVVISTIAVIYNSFQISVVERIKEFGLLRAVGTTPKQIRKIIVREATLLSSIGVPIGLLFGVIAIYCIDLVFNLIGGENLDFIKLSISPIVLIISGIIGIVSIYISALLPAIFAGRISPLLAISNRKSIKKEKIKRKKSILSKLFKGILGFEGELAYKNIKRNKKRYRVTVFSIVISVVLFISFSSFVNMADNVTDSPTESDNVHFSIVRDTAGFDNGESIEEDIIKEIKNMPSVKTVYKAYNDYAFEFEIDEDSQTGKVKEISEGIAKVGGEKIYNESENHQKIKINGNINIYDENALEVSKKYLKSGDIDIEEINDKNGVIFIADNRIYNYETENSYYGPIADIKSGDEIKVLNRIYWDAKNEEEIIDDINKDLKVMAVAKGNIFRFRGSGGEEGLKIITSKEVAQDLLDKDSIKPINLNIVLNDETSEKSVVTELEKIINDDPNLRVINHIENNRQSKASNLIVKILLYGFVVVVSLIGSVNIINTITTNILLRKREFATLRSIGLTHKGLKKMVVLEGILYGVMGLIYGSIIGSILSFVMYRGMGSVREMQFWNIPWNTIGIATIAIVLIGFLSVQYPLSKIKRDNLIETIKGDY</sequence>
<dbReference type="PANTHER" id="PTHR30572:SF4">
    <property type="entry name" value="ABC TRANSPORTER PERMEASE YTRF"/>
    <property type="match status" value="1"/>
</dbReference>
<evidence type="ECO:0000256" key="4">
    <source>
        <dbReference type="ARBA" id="ARBA00022989"/>
    </source>
</evidence>
<feature type="transmembrane region" description="Helical" evidence="7">
    <location>
        <begin position="332"/>
        <end position="358"/>
    </location>
</feature>
<protein>
    <submittedName>
        <fullName evidence="10">ABC transporter permease</fullName>
    </submittedName>
</protein>
<keyword evidence="5 7" id="KW-0472">Membrane</keyword>
<dbReference type="PANTHER" id="PTHR30572">
    <property type="entry name" value="MEMBRANE COMPONENT OF TRANSPORTER-RELATED"/>
    <property type="match status" value="1"/>
</dbReference>
<comment type="caution">
    <text evidence="10">The sequence shown here is derived from an EMBL/GenBank/DDBJ whole genome shotgun (WGS) entry which is preliminary data.</text>
</comment>
<feature type="transmembrane region" description="Helical" evidence="7">
    <location>
        <begin position="762"/>
        <end position="789"/>
    </location>
</feature>